<evidence type="ECO:0000259" key="3">
    <source>
        <dbReference type="PROSITE" id="PS51898"/>
    </source>
</evidence>
<keyword evidence="1" id="KW-0238">DNA-binding</keyword>
<dbReference type="RefSeq" id="WP_039591824.1">
    <property type="nucleotide sequence ID" value="NZ_JQGJ02000007.1"/>
</dbReference>
<evidence type="ECO:0000256" key="2">
    <source>
        <dbReference type="ARBA" id="ARBA00023172"/>
    </source>
</evidence>
<dbReference type="InterPro" id="IPR002104">
    <property type="entry name" value="Integrase_catalytic"/>
</dbReference>
<dbReference type="SUPFAM" id="SSF47823">
    <property type="entry name" value="lambda integrase-like, N-terminal domain"/>
    <property type="match status" value="1"/>
</dbReference>
<accession>A0A0B1Z4Y8</accession>
<dbReference type="InterPro" id="IPR013762">
    <property type="entry name" value="Integrase-like_cat_sf"/>
</dbReference>
<comment type="caution">
    <text evidence="4">The sequence shown here is derived from an EMBL/GenBank/DDBJ whole genome shotgun (WGS) entry which is preliminary data.</text>
</comment>
<gene>
    <name evidence="4" type="ORF">JZ00_13655</name>
</gene>
<proteinExistence type="predicted"/>
<dbReference type="Gene3D" id="1.10.150.130">
    <property type="match status" value="1"/>
</dbReference>
<evidence type="ECO:0000256" key="1">
    <source>
        <dbReference type="ARBA" id="ARBA00023125"/>
    </source>
</evidence>
<dbReference type="Gene3D" id="1.10.443.10">
    <property type="entry name" value="Intergrase catalytic core"/>
    <property type="match status" value="1"/>
</dbReference>
<dbReference type="GO" id="GO:0003677">
    <property type="term" value="F:DNA binding"/>
    <property type="evidence" value="ECO:0007669"/>
    <property type="project" value="UniProtKB-KW"/>
</dbReference>
<dbReference type="InterPro" id="IPR052925">
    <property type="entry name" value="Phage_Integrase-like_Recomb"/>
</dbReference>
<sequence>MSDPEHYRQAARRESTARRYARVIEHFEAEWGGLLPASQASVGRYLAEHADRFSPGTLRTHLAALAQWHLQHGFVDPTKASTVRDVLRGIQALHTRPTVQAEPLQLQELEACVEALTREEQGDQAVVRLRACRDRLLLLLGFWRALRSDELCRLRIEFIRLDAAKGLTLFLPSSKTDRANLGRQLSVPALTHLCPVQAYEDWLGCSGLLDGPLLRNVDRWGRIGEGLHSYSIPRILRRILQRSGLEGEGYSGHSLRRGFATWASANQWSSKALMDYVGWRDVQSAMRYVDAEAPFGTLRR</sequence>
<dbReference type="PROSITE" id="PS51898">
    <property type="entry name" value="TYR_RECOMBINASE"/>
    <property type="match status" value="1"/>
</dbReference>
<feature type="domain" description="Tyr recombinase" evidence="3">
    <location>
        <begin position="101"/>
        <end position="300"/>
    </location>
</feature>
<name>A0A0B1Z4Y8_9PSED</name>
<dbReference type="InterPro" id="IPR010998">
    <property type="entry name" value="Integrase_recombinase_N"/>
</dbReference>
<dbReference type="SUPFAM" id="SSF56349">
    <property type="entry name" value="DNA breaking-rejoining enzymes"/>
    <property type="match status" value="1"/>
</dbReference>
<reference evidence="5" key="1">
    <citation type="submission" date="2015-03" db="EMBL/GenBank/DDBJ databases">
        <title>Pseudomonas frederiksbergensis hydrocarbon degrader.</title>
        <authorList>
            <person name="Brown L.M."/>
            <person name="Ruiz O.N."/>
            <person name="Mueller S."/>
            <person name="Gunasekera T.S."/>
        </authorList>
    </citation>
    <scope>NUCLEOTIDE SEQUENCE [LARGE SCALE GENOMIC DNA]</scope>
    <source>
        <strain evidence="5">SI8</strain>
    </source>
</reference>
<dbReference type="CDD" id="cd00799">
    <property type="entry name" value="INT_Cre_C"/>
    <property type="match status" value="1"/>
</dbReference>
<organism evidence="4 5">
    <name type="scientific">Pseudomonas frederiksbergensis</name>
    <dbReference type="NCBI Taxonomy" id="104087"/>
    <lineage>
        <taxon>Bacteria</taxon>
        <taxon>Pseudomonadati</taxon>
        <taxon>Pseudomonadota</taxon>
        <taxon>Gammaproteobacteria</taxon>
        <taxon>Pseudomonadales</taxon>
        <taxon>Pseudomonadaceae</taxon>
        <taxon>Pseudomonas</taxon>
    </lineage>
</organism>
<evidence type="ECO:0000313" key="4">
    <source>
        <dbReference type="EMBL" id="KHK64261.1"/>
    </source>
</evidence>
<dbReference type="PANTHER" id="PTHR34605">
    <property type="entry name" value="PHAGE_INTEGRASE DOMAIN-CONTAINING PROTEIN"/>
    <property type="match status" value="1"/>
</dbReference>
<keyword evidence="2" id="KW-0233">DNA recombination</keyword>
<dbReference type="AlphaFoldDB" id="A0A0B1Z4Y8"/>
<dbReference type="EMBL" id="JQGJ01000007">
    <property type="protein sequence ID" value="KHK64261.1"/>
    <property type="molecule type" value="Genomic_DNA"/>
</dbReference>
<dbReference type="Proteomes" id="UP000030949">
    <property type="component" value="Unassembled WGS sequence"/>
</dbReference>
<dbReference type="Pfam" id="PF00589">
    <property type="entry name" value="Phage_integrase"/>
    <property type="match status" value="1"/>
</dbReference>
<dbReference type="GO" id="GO:0015074">
    <property type="term" value="P:DNA integration"/>
    <property type="evidence" value="ECO:0007669"/>
    <property type="project" value="InterPro"/>
</dbReference>
<dbReference type="GO" id="GO:0006310">
    <property type="term" value="P:DNA recombination"/>
    <property type="evidence" value="ECO:0007669"/>
    <property type="project" value="UniProtKB-KW"/>
</dbReference>
<dbReference type="InterPro" id="IPR011010">
    <property type="entry name" value="DNA_brk_join_enz"/>
</dbReference>
<dbReference type="OrthoDB" id="5914130at2"/>
<evidence type="ECO:0000313" key="5">
    <source>
        <dbReference type="Proteomes" id="UP000030949"/>
    </source>
</evidence>
<dbReference type="PANTHER" id="PTHR34605:SF3">
    <property type="entry name" value="P CELL-TYPE AGGLUTINATION PROTEIN MAP4-LIKE-RELATED"/>
    <property type="match status" value="1"/>
</dbReference>
<protein>
    <submittedName>
        <fullName evidence="4">Recombinase</fullName>
    </submittedName>
</protein>